<dbReference type="InterPro" id="IPR029058">
    <property type="entry name" value="AB_hydrolase_fold"/>
</dbReference>
<dbReference type="EMBL" id="OIVN01006388">
    <property type="protein sequence ID" value="SPD32087.1"/>
    <property type="molecule type" value="Genomic_DNA"/>
</dbReference>
<dbReference type="InterPro" id="IPR033124">
    <property type="entry name" value="Ser_caboxypep_his_AS"/>
</dbReference>
<dbReference type="GO" id="GO:0006508">
    <property type="term" value="P:proteolysis"/>
    <property type="evidence" value="ECO:0007669"/>
    <property type="project" value="UniProtKB-KW"/>
</dbReference>
<evidence type="ECO:0000256" key="1">
    <source>
        <dbReference type="ARBA" id="ARBA00004613"/>
    </source>
</evidence>
<keyword evidence="3" id="KW-0964">Secreted</keyword>
<keyword evidence="5 11" id="KW-0645">Protease</keyword>
<dbReference type="FunFam" id="3.40.50.11320:FF:000001">
    <property type="entry name" value="Carboxypeptidase"/>
    <property type="match status" value="1"/>
</dbReference>
<keyword evidence="8" id="KW-1015">Disulfide bond</keyword>
<dbReference type="GO" id="GO:0005576">
    <property type="term" value="C:extracellular region"/>
    <property type="evidence" value="ECO:0007669"/>
    <property type="project" value="UniProtKB-SubCell"/>
</dbReference>
<dbReference type="EC" id="3.4.16.-" evidence="11"/>
<accession>A0A2N9J3L9</accession>
<protein>
    <recommendedName>
        <fullName evidence="11">Carboxypeptidase</fullName>
        <ecNumber evidence="11">3.4.16.-</ecNumber>
    </recommendedName>
</protein>
<dbReference type="PROSITE" id="PS00131">
    <property type="entry name" value="CARBOXYPEPT_SER_SER"/>
    <property type="match status" value="1"/>
</dbReference>
<dbReference type="GO" id="GO:0005773">
    <property type="term" value="C:vacuole"/>
    <property type="evidence" value="ECO:0007669"/>
    <property type="project" value="TreeGrafter"/>
</dbReference>
<comment type="function">
    <text evidence="10">Probable carboxypeptidase.</text>
</comment>
<dbReference type="Gene3D" id="3.40.50.11320">
    <property type="match status" value="1"/>
</dbReference>
<dbReference type="GO" id="GO:0004185">
    <property type="term" value="F:serine-type carboxypeptidase activity"/>
    <property type="evidence" value="ECO:0007669"/>
    <property type="project" value="UniProtKB-UniRule"/>
</dbReference>
<dbReference type="PANTHER" id="PTHR11802">
    <property type="entry name" value="SERINE PROTEASE FAMILY S10 SERINE CARBOXYPEPTIDASE"/>
    <property type="match status" value="1"/>
</dbReference>
<feature type="chain" id="PRO_5014492579" description="Carboxypeptidase" evidence="11">
    <location>
        <begin position="26"/>
        <end position="499"/>
    </location>
</feature>
<evidence type="ECO:0000256" key="6">
    <source>
        <dbReference type="ARBA" id="ARBA00022729"/>
    </source>
</evidence>
<dbReference type="SUPFAM" id="SSF53474">
    <property type="entry name" value="alpha/beta-Hydrolases"/>
    <property type="match status" value="1"/>
</dbReference>
<dbReference type="FunFam" id="3.40.50.1820:FF:000030">
    <property type="entry name" value="Carboxypeptidase"/>
    <property type="match status" value="1"/>
</dbReference>
<dbReference type="Pfam" id="PF00450">
    <property type="entry name" value="Peptidase_S10"/>
    <property type="match status" value="1"/>
</dbReference>
<dbReference type="InterPro" id="IPR001563">
    <property type="entry name" value="Peptidase_S10"/>
</dbReference>
<evidence type="ECO:0000313" key="12">
    <source>
        <dbReference type="EMBL" id="SPD32087.1"/>
    </source>
</evidence>
<evidence type="ECO:0000256" key="4">
    <source>
        <dbReference type="ARBA" id="ARBA00022645"/>
    </source>
</evidence>
<dbReference type="AlphaFoldDB" id="A0A2N9J3L9"/>
<evidence type="ECO:0000256" key="3">
    <source>
        <dbReference type="ARBA" id="ARBA00022525"/>
    </source>
</evidence>
<evidence type="ECO:0000256" key="10">
    <source>
        <dbReference type="ARBA" id="ARBA00037399"/>
    </source>
</evidence>
<keyword evidence="4 11" id="KW-0121">Carboxypeptidase</keyword>
<comment type="subcellular location">
    <subcellularLocation>
        <location evidence="1">Secreted</location>
    </subcellularLocation>
</comment>
<reference evidence="12" key="1">
    <citation type="submission" date="2018-02" db="EMBL/GenBank/DDBJ databases">
        <authorList>
            <person name="Cohen D.B."/>
            <person name="Kent A.D."/>
        </authorList>
    </citation>
    <scope>NUCLEOTIDE SEQUENCE</scope>
</reference>
<organism evidence="12">
    <name type="scientific">Fagus sylvatica</name>
    <name type="common">Beechnut</name>
    <dbReference type="NCBI Taxonomy" id="28930"/>
    <lineage>
        <taxon>Eukaryota</taxon>
        <taxon>Viridiplantae</taxon>
        <taxon>Streptophyta</taxon>
        <taxon>Embryophyta</taxon>
        <taxon>Tracheophyta</taxon>
        <taxon>Spermatophyta</taxon>
        <taxon>Magnoliopsida</taxon>
        <taxon>eudicotyledons</taxon>
        <taxon>Gunneridae</taxon>
        <taxon>Pentapetalae</taxon>
        <taxon>rosids</taxon>
        <taxon>fabids</taxon>
        <taxon>Fagales</taxon>
        <taxon>Fagaceae</taxon>
        <taxon>Fagus</taxon>
    </lineage>
</organism>
<feature type="signal peptide" evidence="11">
    <location>
        <begin position="1"/>
        <end position="25"/>
    </location>
</feature>
<gene>
    <name evidence="12" type="ORF">FSB_LOCUS59969</name>
</gene>
<evidence type="ECO:0000256" key="9">
    <source>
        <dbReference type="ARBA" id="ARBA00023180"/>
    </source>
</evidence>
<keyword evidence="6 11" id="KW-0732">Signal</keyword>
<evidence type="ECO:0000256" key="2">
    <source>
        <dbReference type="ARBA" id="ARBA00009431"/>
    </source>
</evidence>
<evidence type="ECO:0000256" key="7">
    <source>
        <dbReference type="ARBA" id="ARBA00022801"/>
    </source>
</evidence>
<evidence type="ECO:0000256" key="5">
    <source>
        <dbReference type="ARBA" id="ARBA00022670"/>
    </source>
</evidence>
<dbReference type="Gene3D" id="6.10.250.940">
    <property type="match status" value="1"/>
</dbReference>
<name>A0A2N9J3L9_FAGSY</name>
<keyword evidence="9" id="KW-0325">Glycoprotein</keyword>
<comment type="similarity">
    <text evidence="2 11">Belongs to the peptidase S10 family.</text>
</comment>
<dbReference type="PROSITE" id="PS51257">
    <property type="entry name" value="PROKAR_LIPOPROTEIN"/>
    <property type="match status" value="1"/>
</dbReference>
<evidence type="ECO:0000256" key="11">
    <source>
        <dbReference type="RuleBase" id="RU361156"/>
    </source>
</evidence>
<dbReference type="InterPro" id="IPR018202">
    <property type="entry name" value="Ser_caboxypep_ser_AS"/>
</dbReference>
<keyword evidence="7 11" id="KW-0378">Hydrolase</keyword>
<evidence type="ECO:0000256" key="8">
    <source>
        <dbReference type="ARBA" id="ARBA00023157"/>
    </source>
</evidence>
<dbReference type="Gene3D" id="3.40.50.1820">
    <property type="entry name" value="alpha/beta hydrolase"/>
    <property type="match status" value="1"/>
</dbReference>
<dbReference type="PROSITE" id="PS00560">
    <property type="entry name" value="CARBOXYPEPT_SER_HIS"/>
    <property type="match status" value="1"/>
</dbReference>
<dbReference type="PRINTS" id="PR00724">
    <property type="entry name" value="CRBOXYPTASEC"/>
</dbReference>
<sequence>MESKPFCWILLFFLILSCFVAQTQEKKEGRQALAYLYKSNLKQNFGVDTSLFKVIDLVNETNVHPQNGLKERDRIERLPGQPHVNFSQYGGYVTVDKSAGRAFYYYFVEAHHSKDSLPLLLWLNGGPGCSSLAYGAMQELGPFRVHSDGKTLYRNKFSWNYAANVLFLESPAGVGFSYSNSTSDYNKNGDRRTAADNYVFLLNWLERFSEYKNRDFYISGESYAGHYVPQLAHTILYHNKKANKTIINLKGIIIGNAVINDETDERGIFDYLGTHAIISDQDLYQIQKYCNFSPNASTQPRECNVATEAAGKDLQRINLYNIYAPLCSSPNITAQPKKASIFEFDPCSDYYVYAYLNRPDVQEALHANVTRLTHDWEPCSAIIQTWQDSPLTIIPLLQEFMANGLSVWIFSGDFDGRIPFTSTQYSINVMKLHVKTKWHPWYLNDEEVGGYTQVYEGDLTFATVRGAGHQVPSYQPARALSLIKNFLDGTPLPNVTRYD</sequence>
<dbReference type="PANTHER" id="PTHR11802:SF132">
    <property type="entry name" value="SERINE CARBOXYPEPTIDASE-LIKE 36-RELATED"/>
    <property type="match status" value="1"/>
</dbReference>
<proteinExistence type="inferred from homology"/>